<dbReference type="Proteomes" id="UP000467841">
    <property type="component" value="Unassembled WGS sequence"/>
</dbReference>
<reference evidence="1" key="1">
    <citation type="submission" date="2020-01" db="EMBL/GenBank/DDBJ databases">
        <authorList>
            <person name="Mishra B."/>
        </authorList>
    </citation>
    <scope>NUCLEOTIDE SEQUENCE [LARGE SCALE GENOMIC DNA]</scope>
</reference>
<comment type="caution">
    <text evidence="1">The sequence shown here is derived from an EMBL/GenBank/DDBJ whole genome shotgun (WGS) entry which is preliminary data.</text>
</comment>
<keyword evidence="2" id="KW-1185">Reference proteome</keyword>
<dbReference type="AlphaFoldDB" id="A0A6D2J802"/>
<evidence type="ECO:0000313" key="1">
    <source>
        <dbReference type="EMBL" id="CAA7036104.1"/>
    </source>
</evidence>
<dbReference type="EMBL" id="CACVBM020001163">
    <property type="protein sequence ID" value="CAA7036104.1"/>
    <property type="molecule type" value="Genomic_DNA"/>
</dbReference>
<evidence type="ECO:0000313" key="2">
    <source>
        <dbReference type="Proteomes" id="UP000467841"/>
    </source>
</evidence>
<protein>
    <submittedName>
        <fullName evidence="1">Uncharacterized protein</fullName>
    </submittedName>
</protein>
<proteinExistence type="predicted"/>
<name>A0A6D2J802_9BRAS</name>
<sequence>MFHQRVITPLMAHALPFRVNRLVNRIPPRAEAKAVIDLPTIAHAAATDYLGAALGKTVNMNRILQMEHNVDENSLCVYYCGKADGSDDHAVMRIELDVNEDGFYVGKAHVHSNRQDLVDAITILLGQ</sequence>
<accession>A0A6D2J802</accession>
<organism evidence="1 2">
    <name type="scientific">Microthlaspi erraticum</name>
    <dbReference type="NCBI Taxonomy" id="1685480"/>
    <lineage>
        <taxon>Eukaryota</taxon>
        <taxon>Viridiplantae</taxon>
        <taxon>Streptophyta</taxon>
        <taxon>Embryophyta</taxon>
        <taxon>Tracheophyta</taxon>
        <taxon>Spermatophyta</taxon>
        <taxon>Magnoliopsida</taxon>
        <taxon>eudicotyledons</taxon>
        <taxon>Gunneridae</taxon>
        <taxon>Pentapetalae</taxon>
        <taxon>rosids</taxon>
        <taxon>malvids</taxon>
        <taxon>Brassicales</taxon>
        <taxon>Brassicaceae</taxon>
        <taxon>Coluteocarpeae</taxon>
        <taxon>Microthlaspi</taxon>
    </lineage>
</organism>
<gene>
    <name evidence="1" type="ORF">MERR_LOCUS23339</name>
</gene>